<protein>
    <submittedName>
        <fullName evidence="3">Uncharacterized protein</fullName>
    </submittedName>
</protein>
<gene>
    <name evidence="3" type="ORF">MNOR_LOCUS8564</name>
</gene>
<feature type="chain" id="PRO_5043830853" evidence="2">
    <location>
        <begin position="26"/>
        <end position="818"/>
    </location>
</feature>
<feature type="signal peptide" evidence="2">
    <location>
        <begin position="1"/>
        <end position="25"/>
    </location>
</feature>
<dbReference type="EMBL" id="CAXKWB010004003">
    <property type="protein sequence ID" value="CAL4071507.1"/>
    <property type="molecule type" value="Genomic_DNA"/>
</dbReference>
<evidence type="ECO:0000256" key="1">
    <source>
        <dbReference type="SAM" id="MobiDB-lite"/>
    </source>
</evidence>
<proteinExistence type="predicted"/>
<reference evidence="3 4" key="1">
    <citation type="submission" date="2024-05" db="EMBL/GenBank/DDBJ databases">
        <authorList>
            <person name="Wallberg A."/>
        </authorList>
    </citation>
    <scope>NUCLEOTIDE SEQUENCE [LARGE SCALE GENOMIC DNA]</scope>
</reference>
<evidence type="ECO:0000313" key="3">
    <source>
        <dbReference type="EMBL" id="CAL4071507.1"/>
    </source>
</evidence>
<feature type="compositionally biased region" description="Basic and acidic residues" evidence="1">
    <location>
        <begin position="447"/>
        <end position="462"/>
    </location>
</feature>
<feature type="compositionally biased region" description="Polar residues" evidence="1">
    <location>
        <begin position="464"/>
        <end position="481"/>
    </location>
</feature>
<accession>A0AAV2Q7G7</accession>
<evidence type="ECO:0000256" key="2">
    <source>
        <dbReference type="SAM" id="SignalP"/>
    </source>
</evidence>
<keyword evidence="2" id="KW-0732">Signal</keyword>
<name>A0AAV2Q7G7_MEGNR</name>
<sequence length="818" mass="88788">MKPQGVVPCIVCLLITLANVELALSATNDHINLIDTQGNDISRLKNLQNRFLDIVGNSTSGVDNFQDLINIFHTDAGNELGRLFIEGFLVGATQDDSMGILTDFWGELQHRLPAQLVKTIHGYGTFFDGLDPSTFALTMEKLFEKDFLGNSLAGIPLGQLVDMVQPAASKYGIDIKSVINSLIGKGDNNVRDVIITTIQSMDIPSLVGKLFNSTSKSSVQTQNNVALNSNDKKDKIKSNRKDNPLQLFKPLIANLIKENGLELDVDAVIEVASPFLSGDMLSQILPMITSMMGGKSGGAAELLPLLAGLMGGGGSKKNTGAAMLGGLGALMGGMGEKGQMDPMGLLSMASMFMGNGGQKKSATGEKGQMDPMALLSMASMFMGNGGQKKAKPTNINGKKKVQNEKNLDLGALASLASQMAGNNNLDMGSLLNVASTFMGSANKKKGKVADKIQKKPSTEKPASKPNTETPVSKPSNQNVKTASPPKDIKATKNNKNLIDIFEPVILSMQTDKQCNKKISDAIRFGKAVLSKKMVSISELGKMLPSLVSSVVDVDALNNRGLNIPSMMGAMQQAFKNSDWKEFLNSIENEDFRQTLFRTITPHISELLILVSSQEVQQNLYNVVVPKIDGFFTGYGLAGLTLENFPGRIGPMLGMFSRGWNLPFNPTTLLVPLKEYLIGLRKWATSSLEDIKEMEENEVSLAVMKALENDFSESMVRVMEITRNNKPHCLPQLLCELNQQHDDDTLKSAVTRAASVFLGGAPVLETSEAKLLLEIVQSANYSEKPCKVRFPGKCNSIMKKESLKMETQYENLHQIHEDL</sequence>
<feature type="region of interest" description="Disordered" evidence="1">
    <location>
        <begin position="442"/>
        <end position="490"/>
    </location>
</feature>
<dbReference type="AlphaFoldDB" id="A0AAV2Q7G7"/>
<keyword evidence="4" id="KW-1185">Reference proteome</keyword>
<dbReference type="Proteomes" id="UP001497623">
    <property type="component" value="Unassembled WGS sequence"/>
</dbReference>
<organism evidence="3 4">
    <name type="scientific">Meganyctiphanes norvegica</name>
    <name type="common">Northern krill</name>
    <name type="synonym">Thysanopoda norvegica</name>
    <dbReference type="NCBI Taxonomy" id="48144"/>
    <lineage>
        <taxon>Eukaryota</taxon>
        <taxon>Metazoa</taxon>
        <taxon>Ecdysozoa</taxon>
        <taxon>Arthropoda</taxon>
        <taxon>Crustacea</taxon>
        <taxon>Multicrustacea</taxon>
        <taxon>Malacostraca</taxon>
        <taxon>Eumalacostraca</taxon>
        <taxon>Eucarida</taxon>
        <taxon>Euphausiacea</taxon>
        <taxon>Euphausiidae</taxon>
        <taxon>Meganyctiphanes</taxon>
    </lineage>
</organism>
<comment type="caution">
    <text evidence="3">The sequence shown here is derived from an EMBL/GenBank/DDBJ whole genome shotgun (WGS) entry which is preliminary data.</text>
</comment>
<evidence type="ECO:0000313" key="4">
    <source>
        <dbReference type="Proteomes" id="UP001497623"/>
    </source>
</evidence>